<comment type="subcellular location">
    <subcellularLocation>
        <location evidence="4">Cell outer membrane</location>
        <topology evidence="4">Lipid-anchor</topology>
    </subcellularLocation>
</comment>
<reference evidence="7 9" key="2">
    <citation type="submission" date="2018-06" db="EMBL/GenBank/DDBJ databases">
        <authorList>
            <consortium name="Pathogen Informatics"/>
            <person name="Doyle S."/>
        </authorList>
    </citation>
    <scope>NUCLEOTIDE SEQUENCE [LARGE SCALE GENOMIC DNA]</scope>
    <source>
        <strain evidence="7 9">NCTC10975</strain>
    </source>
</reference>
<accession>A0A1Z1SUX5</accession>
<dbReference type="InterPro" id="IPR042268">
    <property type="entry name" value="BamC_C"/>
</dbReference>
<keyword evidence="1 4" id="KW-0732">Signal</keyword>
<dbReference type="EMBL" id="ABKSPD020000007">
    <property type="protein sequence ID" value="EKW9776472.1"/>
    <property type="molecule type" value="Genomic_DNA"/>
</dbReference>
<evidence type="ECO:0000256" key="3">
    <source>
        <dbReference type="ARBA" id="ARBA00023237"/>
    </source>
</evidence>
<reference evidence="6" key="3">
    <citation type="submission" date="2023-06" db="EMBL/GenBank/DDBJ databases">
        <authorList>
            <consortium name="Clinical and Environmental Microbiology Branch: Whole genome sequencing antimicrobial resistance pathogens in the healthcare setting"/>
        </authorList>
    </citation>
    <scope>NUCLEOTIDE SEQUENCE</scope>
    <source>
        <strain evidence="6">Microbial</strain>
    </source>
</reference>
<evidence type="ECO:0000313" key="10">
    <source>
        <dbReference type="Proteomes" id="UP001171165"/>
    </source>
</evidence>
<dbReference type="PROSITE" id="PS51257">
    <property type="entry name" value="PROKAR_LIPOPROTEIN"/>
    <property type="match status" value="1"/>
</dbReference>
<dbReference type="GO" id="GO:0051205">
    <property type="term" value="P:protein insertion into membrane"/>
    <property type="evidence" value="ECO:0007669"/>
    <property type="project" value="UniProtKB-UniRule"/>
</dbReference>
<keyword evidence="4 7" id="KW-0449">Lipoprotein</keyword>
<evidence type="ECO:0000313" key="9">
    <source>
        <dbReference type="Proteomes" id="UP000251485"/>
    </source>
</evidence>
<dbReference type="STRING" id="584.AOUC001_07755"/>
<keyword evidence="3 4" id="KW-0998">Cell outer membrane</keyword>
<dbReference type="Proteomes" id="UP000195540">
    <property type="component" value="Chromosome"/>
</dbReference>
<organism evidence="6 10">
    <name type="scientific">Proteus mirabilis</name>
    <dbReference type="NCBI Taxonomy" id="584"/>
    <lineage>
        <taxon>Bacteria</taxon>
        <taxon>Pseudomonadati</taxon>
        <taxon>Pseudomonadota</taxon>
        <taxon>Gammaproteobacteria</taxon>
        <taxon>Enterobacterales</taxon>
        <taxon>Morganellaceae</taxon>
        <taxon>Proteus</taxon>
    </lineage>
</organism>
<evidence type="ECO:0000313" key="5">
    <source>
        <dbReference type="EMBL" id="ARX34492.1"/>
    </source>
</evidence>
<protein>
    <recommendedName>
        <fullName evidence="4">Outer membrane protein assembly factor BamC</fullName>
    </recommendedName>
</protein>
<evidence type="ECO:0000313" key="8">
    <source>
        <dbReference type="Proteomes" id="UP000195540"/>
    </source>
</evidence>
<dbReference type="GeneID" id="6801200"/>
<dbReference type="AlphaFoldDB" id="A0A1Z1SUX5"/>
<dbReference type="InterPro" id="IPR014524">
    <property type="entry name" value="BamC"/>
</dbReference>
<dbReference type="DNASU" id="6801200"/>
<dbReference type="Gene3D" id="3.30.530.50">
    <property type="match status" value="1"/>
</dbReference>
<evidence type="ECO:0000256" key="2">
    <source>
        <dbReference type="ARBA" id="ARBA00023136"/>
    </source>
</evidence>
<dbReference type="GO" id="GO:0009279">
    <property type="term" value="C:cell outer membrane"/>
    <property type="evidence" value="ECO:0007669"/>
    <property type="project" value="UniProtKB-SubCell"/>
</dbReference>
<dbReference type="EMBL" id="CP021694">
    <property type="protein sequence ID" value="ARX34492.1"/>
    <property type="molecule type" value="Genomic_DNA"/>
</dbReference>
<dbReference type="HAMAP" id="MF_00924">
    <property type="entry name" value="OM_assembly_BamC"/>
    <property type="match status" value="1"/>
</dbReference>
<dbReference type="KEGG" id="pvl:AOB99_09770"/>
<dbReference type="Pfam" id="PF06804">
    <property type="entry name" value="Lipoprotein_18"/>
    <property type="match status" value="1"/>
</dbReference>
<dbReference type="PIRSF" id="PIRSF026343">
    <property type="entry name" value="NlpB"/>
    <property type="match status" value="1"/>
</dbReference>
<keyword evidence="4" id="KW-0564">Palmitate</keyword>
<comment type="subunit">
    <text evidence="4">Part of the Bam complex, which is composed of the outer membrane protein BamA, and four lipoproteins BamB, BamC, BamD and BamE.</text>
</comment>
<sequence>MATLLHKSKIMKVAGLSLVVLLAACSSDQRYKRQVSGDESYLESAALKNLVVPAGMVLPLQNGEYDIPTPKKSEPVGLALDIRPPTQALNLLSGSRSENNADNSRLLLPNTPENTTLYEQVSAVLADKGVALAKSDAGQKQIVTDWITWTRADENVPFQSRHNLAISQSGNVVILTITNTGLRQGENEISDPMEVKRYNTLLLNEVVDGLNRMRNLSENSATSNLQGIIDVQTGSDNAGLPVIIVRAPFDVVWDRLPIALESVGMKMGDRTRSKGSIEVTYKGLSSASWSTLGVDKPTINEGDYKLQVGDLNNRSSLQFISDKGKPLTQSENDQMVAAMKAAFSKPIK</sequence>
<dbReference type="Proteomes" id="UP000251485">
    <property type="component" value="Unassembled WGS sequence"/>
</dbReference>
<dbReference type="EMBL" id="UAUE01000002">
    <property type="protein sequence ID" value="SPY94000.1"/>
    <property type="molecule type" value="Genomic_DNA"/>
</dbReference>
<dbReference type="OrthoDB" id="5686855at2"/>
<evidence type="ECO:0000256" key="4">
    <source>
        <dbReference type="HAMAP-Rule" id="MF_00924"/>
    </source>
</evidence>
<dbReference type="Gene3D" id="3.30.310.170">
    <property type="entry name" value="Outer membrane protein assembly factor BamC"/>
    <property type="match status" value="1"/>
</dbReference>
<evidence type="ECO:0000313" key="6">
    <source>
        <dbReference type="EMBL" id="EKW9776472.1"/>
    </source>
</evidence>
<proteinExistence type="inferred from homology"/>
<comment type="similarity">
    <text evidence="4">Belongs to the BamC family.</text>
</comment>
<dbReference type="RefSeq" id="WP_004243414.1">
    <property type="nucleotide sequence ID" value="NZ_ABFCQN020000047.1"/>
</dbReference>
<keyword evidence="2 4" id="KW-0472">Membrane</keyword>
<dbReference type="NCBIfam" id="NF008674">
    <property type="entry name" value="PRK11679.1"/>
    <property type="match status" value="1"/>
</dbReference>
<dbReference type="GO" id="GO:0043165">
    <property type="term" value="P:Gram-negative-bacterium-type cell outer membrane assembly"/>
    <property type="evidence" value="ECO:0007669"/>
    <property type="project" value="UniProtKB-UniRule"/>
</dbReference>
<dbReference type="Proteomes" id="UP001171165">
    <property type="component" value="Unassembled WGS sequence"/>
</dbReference>
<gene>
    <name evidence="4 6" type="primary">bamC</name>
    <name evidence="7" type="synonym">nlpB</name>
    <name evidence="5" type="ORF">AM402_10185</name>
    <name evidence="7" type="ORF">NCTC10975_00329</name>
    <name evidence="6" type="ORF">PW210_002300</name>
</gene>
<dbReference type="OMA" id="YNVFMTN"/>
<evidence type="ECO:0000256" key="1">
    <source>
        <dbReference type="ARBA" id="ARBA00022729"/>
    </source>
</evidence>
<reference evidence="5 8" key="1">
    <citation type="submission" date="2017-05" db="EMBL/GenBank/DDBJ databases">
        <title>Whole genome sequencing of Proteus mirabilis AR_0155.</title>
        <authorList>
            <person name="Conlan S."/>
            <person name="Thomas P.J."/>
            <person name="Mullikin J."/>
            <person name="Frank K.M."/>
            <person name="Segre J.A."/>
        </authorList>
    </citation>
    <scope>NUCLEOTIDE SEQUENCE [LARGE SCALE GENOMIC DNA]</scope>
    <source>
        <strain evidence="5 8">AR_0155</strain>
    </source>
</reference>
<dbReference type="InterPro" id="IPR010653">
    <property type="entry name" value="NlpB/DapX"/>
</dbReference>
<comment type="function">
    <text evidence="4">Part of the outer membrane protein assembly complex, which is involved in assembly and insertion of beta-barrel proteins into the outer membrane.</text>
</comment>
<evidence type="ECO:0000313" key="7">
    <source>
        <dbReference type="EMBL" id="SPY94000.1"/>
    </source>
</evidence>
<name>A0A1Z1SUX5_PROMI</name>